<evidence type="ECO:0000256" key="2">
    <source>
        <dbReference type="SAM" id="Coils"/>
    </source>
</evidence>
<dbReference type="NCBIfam" id="NF006543">
    <property type="entry name" value="PRK09039.1-2"/>
    <property type="match status" value="1"/>
</dbReference>
<evidence type="ECO:0000256" key="1">
    <source>
        <dbReference type="PROSITE-ProRule" id="PRU00473"/>
    </source>
</evidence>
<proteinExistence type="predicted"/>
<dbReference type="GO" id="GO:0016020">
    <property type="term" value="C:membrane"/>
    <property type="evidence" value="ECO:0007669"/>
    <property type="project" value="UniProtKB-UniRule"/>
</dbReference>
<evidence type="ECO:0000313" key="6">
    <source>
        <dbReference type="Proteomes" id="UP000427906"/>
    </source>
</evidence>
<keyword evidence="3" id="KW-0812">Transmembrane</keyword>
<keyword evidence="2" id="KW-0175">Coiled coil</keyword>
<keyword evidence="5" id="KW-0966">Cell projection</keyword>
<sequence>MSAIAKRSPRTFNVWPGYVDALSALLMVVIFLVLIFSVAQFLLSQVLSGQESELAVLQRQVDELTFHLGLEEERNRRLAADAAELSVTVSMLTDTKAMLDDRVAAMASGAEADQARIAQQLMLIGSLQEDIDALRRLRRELEARIGSMSTALQSGRAEIGALRDRSKSLEAGMADARERTLLAQRTIEEKQIRIQALTALIGEQKQALGEERRLSASARAQIARLNQSVAALKARLEKISRALDLARSESAGKDTEIKDLGKRLNLALARRINTLESYRSEFFGRLRTVLGDNPLIRIEGDRFVFQAELLFSSGSAALGEAGTRHLTQLAATLNDLAGRIPPEIDWILRIDGHTDRVPVTSGRFPSNWELSTSRAVSVVRFLSTQGIPESHMAAAGFSKFHPLDPADTPAAYRKNRRIEIKLTAR</sequence>
<dbReference type="Proteomes" id="UP000427906">
    <property type="component" value="Chromosome"/>
</dbReference>
<dbReference type="InterPro" id="IPR050330">
    <property type="entry name" value="Bact_OuterMem_StrucFunc"/>
</dbReference>
<dbReference type="PANTHER" id="PTHR30329">
    <property type="entry name" value="STATOR ELEMENT OF FLAGELLAR MOTOR COMPLEX"/>
    <property type="match status" value="1"/>
</dbReference>
<reference evidence="5 6" key="1">
    <citation type="submission" date="2019-11" db="EMBL/GenBank/DDBJ databases">
        <title>Comparative genomics of hydrocarbon-degrading Desulfosarcina strains.</title>
        <authorList>
            <person name="Watanabe M."/>
            <person name="Kojima H."/>
            <person name="Fukui M."/>
        </authorList>
    </citation>
    <scope>NUCLEOTIDE SEQUENCE [LARGE SCALE GENOMIC DNA]</scope>
    <source>
        <strain evidence="5 6">PL12</strain>
    </source>
</reference>
<dbReference type="InterPro" id="IPR006665">
    <property type="entry name" value="OmpA-like"/>
</dbReference>
<keyword evidence="6" id="KW-1185">Reference proteome</keyword>
<evidence type="ECO:0000256" key="3">
    <source>
        <dbReference type="SAM" id="Phobius"/>
    </source>
</evidence>
<dbReference type="OrthoDB" id="9783110at2"/>
<dbReference type="AlphaFoldDB" id="A0A5K7YKB8"/>
<name>A0A5K7YKB8_9BACT</name>
<keyword evidence="3" id="KW-1133">Transmembrane helix</keyword>
<accession>A0A5K7YKB8</accession>
<dbReference type="PANTHER" id="PTHR30329:SF21">
    <property type="entry name" value="LIPOPROTEIN YIAD-RELATED"/>
    <property type="match status" value="1"/>
</dbReference>
<dbReference type="InterPro" id="IPR036737">
    <property type="entry name" value="OmpA-like_sf"/>
</dbReference>
<organism evidence="5 6">
    <name type="scientific">Desulfosarcina alkanivorans</name>
    <dbReference type="NCBI Taxonomy" id="571177"/>
    <lineage>
        <taxon>Bacteria</taxon>
        <taxon>Pseudomonadati</taxon>
        <taxon>Thermodesulfobacteriota</taxon>
        <taxon>Desulfobacteria</taxon>
        <taxon>Desulfobacterales</taxon>
        <taxon>Desulfosarcinaceae</taxon>
        <taxon>Desulfosarcina</taxon>
    </lineage>
</organism>
<feature type="domain" description="OmpA-like" evidence="4">
    <location>
        <begin position="299"/>
        <end position="425"/>
    </location>
</feature>
<dbReference type="Gene3D" id="3.30.1330.60">
    <property type="entry name" value="OmpA-like domain"/>
    <property type="match status" value="1"/>
</dbReference>
<evidence type="ECO:0000313" key="5">
    <source>
        <dbReference type="EMBL" id="BBO68825.1"/>
    </source>
</evidence>
<feature type="coiled-coil region" evidence="2">
    <location>
        <begin position="215"/>
        <end position="249"/>
    </location>
</feature>
<dbReference type="CDD" id="cd07185">
    <property type="entry name" value="OmpA_C-like"/>
    <property type="match status" value="1"/>
</dbReference>
<keyword evidence="1 3" id="KW-0472">Membrane</keyword>
<dbReference type="KEGG" id="dalk:DSCA_27550"/>
<dbReference type="PROSITE" id="PS51123">
    <property type="entry name" value="OMPA_2"/>
    <property type="match status" value="1"/>
</dbReference>
<gene>
    <name evidence="5" type="ORF">DSCA_27550</name>
</gene>
<keyword evidence="5" id="KW-0282">Flagellum</keyword>
<protein>
    <submittedName>
        <fullName evidence="5">Flagellar motor protein MotB</fullName>
    </submittedName>
</protein>
<dbReference type="SUPFAM" id="SSF103088">
    <property type="entry name" value="OmpA-like"/>
    <property type="match status" value="1"/>
</dbReference>
<feature type="transmembrane region" description="Helical" evidence="3">
    <location>
        <begin position="21"/>
        <end position="43"/>
    </location>
</feature>
<dbReference type="Pfam" id="PF00691">
    <property type="entry name" value="OmpA"/>
    <property type="match status" value="1"/>
</dbReference>
<dbReference type="RefSeq" id="WP_155316938.1">
    <property type="nucleotide sequence ID" value="NZ_AP021874.1"/>
</dbReference>
<evidence type="ECO:0000259" key="4">
    <source>
        <dbReference type="PROSITE" id="PS51123"/>
    </source>
</evidence>
<dbReference type="EMBL" id="AP021874">
    <property type="protein sequence ID" value="BBO68825.1"/>
    <property type="molecule type" value="Genomic_DNA"/>
</dbReference>
<keyword evidence="5" id="KW-0969">Cilium</keyword>